<dbReference type="EC" id="2.1.1.170" evidence="6"/>
<evidence type="ECO:0000256" key="1">
    <source>
        <dbReference type="ARBA" id="ARBA00022490"/>
    </source>
</evidence>
<reference evidence="7 8" key="1">
    <citation type="submission" date="2018-04" db="EMBL/GenBank/DDBJ databases">
        <title>Pelagivirga bohaiensis gen. nov., sp. nov., a bacterium isolated from the Bohai Sea.</title>
        <authorList>
            <person name="Ji X."/>
        </authorList>
    </citation>
    <scope>NUCLEOTIDE SEQUENCE [LARGE SCALE GENOMIC DNA]</scope>
    <source>
        <strain evidence="7 8">BH-SD16</strain>
    </source>
</reference>
<evidence type="ECO:0000256" key="5">
    <source>
        <dbReference type="ARBA" id="ARBA00022691"/>
    </source>
</evidence>
<organism evidence="7 8">
    <name type="scientific">Thalassorhabdomicrobium marinisediminis</name>
    <dbReference type="NCBI Taxonomy" id="2170577"/>
    <lineage>
        <taxon>Bacteria</taxon>
        <taxon>Pseudomonadati</taxon>
        <taxon>Pseudomonadota</taxon>
        <taxon>Alphaproteobacteria</taxon>
        <taxon>Rhodobacterales</taxon>
        <taxon>Paracoccaceae</taxon>
        <taxon>Thalassorhabdomicrobium</taxon>
    </lineage>
</organism>
<dbReference type="GO" id="GO:0005829">
    <property type="term" value="C:cytosol"/>
    <property type="evidence" value="ECO:0007669"/>
    <property type="project" value="TreeGrafter"/>
</dbReference>
<name>A0A2T7FZS2_9RHOB</name>
<protein>
    <recommendedName>
        <fullName evidence="6">Ribosomal RNA small subunit methyltransferase G</fullName>
        <ecNumber evidence="6">2.1.1.170</ecNumber>
    </recommendedName>
    <alternativeName>
        <fullName evidence="6">16S rRNA 7-methylguanosine methyltransferase</fullName>
        <shortName evidence="6">16S rRNA m7G methyltransferase</shortName>
    </alternativeName>
</protein>
<keyword evidence="1 6" id="KW-0963">Cytoplasm</keyword>
<accession>A0A2T7FZS2</accession>
<comment type="caution">
    <text evidence="7">The sequence shown here is derived from an EMBL/GenBank/DDBJ whole genome shotgun (WGS) entry which is preliminary data.</text>
</comment>
<evidence type="ECO:0000256" key="6">
    <source>
        <dbReference type="HAMAP-Rule" id="MF_00074"/>
    </source>
</evidence>
<feature type="binding site" evidence="6">
    <location>
        <begin position="120"/>
        <end position="121"/>
    </location>
    <ligand>
        <name>S-adenosyl-L-methionine</name>
        <dbReference type="ChEBI" id="CHEBI:59789"/>
    </ligand>
</feature>
<dbReference type="AlphaFoldDB" id="A0A2T7FZS2"/>
<dbReference type="NCBIfam" id="TIGR00138">
    <property type="entry name" value="rsmG_gidB"/>
    <property type="match status" value="1"/>
</dbReference>
<evidence type="ECO:0000256" key="2">
    <source>
        <dbReference type="ARBA" id="ARBA00022552"/>
    </source>
</evidence>
<dbReference type="PIRSF" id="PIRSF003078">
    <property type="entry name" value="GidB"/>
    <property type="match status" value="1"/>
</dbReference>
<feature type="binding site" evidence="6">
    <location>
        <position position="74"/>
    </location>
    <ligand>
        <name>S-adenosyl-L-methionine</name>
        <dbReference type="ChEBI" id="CHEBI:59789"/>
    </ligand>
</feature>
<keyword evidence="8" id="KW-1185">Reference proteome</keyword>
<comment type="subcellular location">
    <subcellularLocation>
        <location evidence="6">Cytoplasm</location>
    </subcellularLocation>
</comment>
<gene>
    <name evidence="6 7" type="primary">rsmG</name>
    <name evidence="7" type="ORF">DC363_03245</name>
</gene>
<dbReference type="EMBL" id="QCYG01000002">
    <property type="protein sequence ID" value="PVA07661.1"/>
    <property type="molecule type" value="Genomic_DNA"/>
</dbReference>
<dbReference type="PANTHER" id="PTHR31760:SF0">
    <property type="entry name" value="S-ADENOSYL-L-METHIONINE-DEPENDENT METHYLTRANSFERASES SUPERFAMILY PROTEIN"/>
    <property type="match status" value="1"/>
</dbReference>
<dbReference type="Gene3D" id="3.40.50.150">
    <property type="entry name" value="Vaccinia Virus protein VP39"/>
    <property type="match status" value="1"/>
</dbReference>
<dbReference type="RefSeq" id="WP_108639703.1">
    <property type="nucleotide sequence ID" value="NZ_QCYG01000002.1"/>
</dbReference>
<comment type="function">
    <text evidence="6">Specifically methylates the N7 position of guanine in position 527 of 16S rRNA.</text>
</comment>
<keyword evidence="3 6" id="KW-0489">Methyltransferase</keyword>
<dbReference type="InterPro" id="IPR029063">
    <property type="entry name" value="SAM-dependent_MTases_sf"/>
</dbReference>
<keyword evidence="4 6" id="KW-0808">Transferase</keyword>
<keyword evidence="5 6" id="KW-0949">S-adenosyl-L-methionine</keyword>
<comment type="catalytic activity">
    <reaction evidence="6">
        <text>guanosine(527) in 16S rRNA + S-adenosyl-L-methionine = N(7)-methylguanosine(527) in 16S rRNA + S-adenosyl-L-homocysteine</text>
        <dbReference type="Rhea" id="RHEA:42732"/>
        <dbReference type="Rhea" id="RHEA-COMP:10209"/>
        <dbReference type="Rhea" id="RHEA-COMP:10210"/>
        <dbReference type="ChEBI" id="CHEBI:57856"/>
        <dbReference type="ChEBI" id="CHEBI:59789"/>
        <dbReference type="ChEBI" id="CHEBI:74269"/>
        <dbReference type="ChEBI" id="CHEBI:74480"/>
        <dbReference type="EC" id="2.1.1.170"/>
    </reaction>
</comment>
<feature type="binding site" evidence="6">
    <location>
        <position position="69"/>
    </location>
    <ligand>
        <name>S-adenosyl-L-methionine</name>
        <dbReference type="ChEBI" id="CHEBI:59789"/>
    </ligand>
</feature>
<comment type="caution">
    <text evidence="6">Lacks conserved residue(s) required for the propagation of feature annotation.</text>
</comment>
<keyword evidence="2 6" id="KW-0698">rRNA processing</keyword>
<sequence length="203" mass="23083">MTFKHNLKHVSRETNEKLVHFSTLLSRWTKTINLVSNSSASDIWSRHIEDSAQLFHLAPQNWRRWTDIGSGGGLPGVVIAILDERRRPLTLLESDKRKCQFLRTAKRELGLNYQVVNDRIEMSEIVKADVVSARALAPLPKLLNLAKPLLEEGGISLFPKGKTFQSEIDAAKNDWSFDNKLHPSITSSEAKILEIARIHRREP</sequence>
<evidence type="ECO:0000313" key="8">
    <source>
        <dbReference type="Proteomes" id="UP000244817"/>
    </source>
</evidence>
<evidence type="ECO:0000256" key="4">
    <source>
        <dbReference type="ARBA" id="ARBA00022679"/>
    </source>
</evidence>
<feature type="binding site" evidence="6">
    <location>
        <position position="134"/>
    </location>
    <ligand>
        <name>S-adenosyl-L-methionine</name>
        <dbReference type="ChEBI" id="CHEBI:59789"/>
    </ligand>
</feature>
<dbReference type="Proteomes" id="UP000244817">
    <property type="component" value="Unassembled WGS sequence"/>
</dbReference>
<comment type="similarity">
    <text evidence="6">Belongs to the methyltransferase superfamily. RNA methyltransferase RsmG family.</text>
</comment>
<dbReference type="InterPro" id="IPR003682">
    <property type="entry name" value="rRNA_ssu_MeTfrase_G"/>
</dbReference>
<evidence type="ECO:0000313" key="7">
    <source>
        <dbReference type="EMBL" id="PVA07661.1"/>
    </source>
</evidence>
<evidence type="ECO:0000256" key="3">
    <source>
        <dbReference type="ARBA" id="ARBA00022603"/>
    </source>
</evidence>
<dbReference type="OrthoDB" id="9808773at2"/>
<dbReference type="SUPFAM" id="SSF53335">
    <property type="entry name" value="S-adenosyl-L-methionine-dependent methyltransferases"/>
    <property type="match status" value="1"/>
</dbReference>
<dbReference type="HAMAP" id="MF_00074">
    <property type="entry name" value="16SrRNA_methyltr_G"/>
    <property type="match status" value="1"/>
</dbReference>
<dbReference type="PANTHER" id="PTHR31760">
    <property type="entry name" value="S-ADENOSYL-L-METHIONINE-DEPENDENT METHYLTRANSFERASES SUPERFAMILY PROTEIN"/>
    <property type="match status" value="1"/>
</dbReference>
<dbReference type="Pfam" id="PF02527">
    <property type="entry name" value="GidB"/>
    <property type="match status" value="1"/>
</dbReference>
<proteinExistence type="inferred from homology"/>
<dbReference type="GO" id="GO:0070043">
    <property type="term" value="F:rRNA (guanine-N7-)-methyltransferase activity"/>
    <property type="evidence" value="ECO:0007669"/>
    <property type="project" value="UniProtKB-UniRule"/>
</dbReference>